<evidence type="ECO:0000313" key="13">
    <source>
        <dbReference type="Proteomes" id="UP000008237"/>
    </source>
</evidence>
<dbReference type="OrthoDB" id="8185860at2759"/>
<dbReference type="PANTHER" id="PTHR21137">
    <property type="entry name" value="ODORANT RECEPTOR"/>
    <property type="match status" value="1"/>
</dbReference>
<dbReference type="Pfam" id="PF02949">
    <property type="entry name" value="7tm_6"/>
    <property type="match status" value="1"/>
</dbReference>
<organism evidence="13">
    <name type="scientific">Harpegnathos saltator</name>
    <name type="common">Jerdon's jumping ant</name>
    <dbReference type="NCBI Taxonomy" id="610380"/>
    <lineage>
        <taxon>Eukaryota</taxon>
        <taxon>Metazoa</taxon>
        <taxon>Ecdysozoa</taxon>
        <taxon>Arthropoda</taxon>
        <taxon>Hexapoda</taxon>
        <taxon>Insecta</taxon>
        <taxon>Pterygota</taxon>
        <taxon>Neoptera</taxon>
        <taxon>Endopterygota</taxon>
        <taxon>Hymenoptera</taxon>
        <taxon>Apocrita</taxon>
        <taxon>Aculeata</taxon>
        <taxon>Formicoidea</taxon>
        <taxon>Formicidae</taxon>
        <taxon>Ponerinae</taxon>
        <taxon>Ponerini</taxon>
        <taxon>Harpegnathos</taxon>
    </lineage>
</organism>
<feature type="signal peptide" evidence="11">
    <location>
        <begin position="1"/>
        <end position="25"/>
    </location>
</feature>
<proteinExistence type="predicted"/>
<dbReference type="InterPro" id="IPR004117">
    <property type="entry name" value="7tm6_olfct_rcpt"/>
</dbReference>
<evidence type="ECO:0000256" key="11">
    <source>
        <dbReference type="SAM" id="SignalP"/>
    </source>
</evidence>
<dbReference type="Proteomes" id="UP000008237">
    <property type="component" value="Unassembled WGS sequence"/>
</dbReference>
<keyword evidence="3" id="KW-0716">Sensory transduction</keyword>
<gene>
    <name evidence="12" type="ORF">EAI_00741</name>
</gene>
<evidence type="ECO:0000256" key="2">
    <source>
        <dbReference type="ARBA" id="ARBA00022475"/>
    </source>
</evidence>
<evidence type="ECO:0000256" key="6">
    <source>
        <dbReference type="ARBA" id="ARBA00022989"/>
    </source>
</evidence>
<feature type="transmembrane region" description="Helical" evidence="10">
    <location>
        <begin position="168"/>
        <end position="189"/>
    </location>
</feature>
<evidence type="ECO:0000256" key="1">
    <source>
        <dbReference type="ARBA" id="ARBA00004651"/>
    </source>
</evidence>
<dbReference type="PANTHER" id="PTHR21137:SF35">
    <property type="entry name" value="ODORANT RECEPTOR 19A-RELATED"/>
    <property type="match status" value="1"/>
</dbReference>
<keyword evidence="7 10" id="KW-0472">Membrane</keyword>
<keyword evidence="6 10" id="KW-1133">Transmembrane helix</keyword>
<evidence type="ECO:0000256" key="10">
    <source>
        <dbReference type="SAM" id="Phobius"/>
    </source>
</evidence>
<keyword evidence="9" id="KW-0807">Transducer</keyword>
<keyword evidence="8 12" id="KW-0675">Receptor</keyword>
<evidence type="ECO:0000256" key="4">
    <source>
        <dbReference type="ARBA" id="ARBA00022692"/>
    </source>
</evidence>
<comment type="subcellular location">
    <subcellularLocation>
        <location evidence="1">Cell membrane</location>
        <topology evidence="1">Multi-pass membrane protein</topology>
    </subcellularLocation>
</comment>
<keyword evidence="4 10" id="KW-0812">Transmembrane</keyword>
<protein>
    <submittedName>
        <fullName evidence="12">Putative odorant receptor 13a</fullName>
    </submittedName>
</protein>
<keyword evidence="5" id="KW-0552">Olfaction</keyword>
<keyword evidence="13" id="KW-1185">Reference proteome</keyword>
<keyword evidence="11" id="KW-0732">Signal</keyword>
<keyword evidence="2" id="KW-1003">Cell membrane</keyword>
<evidence type="ECO:0000256" key="3">
    <source>
        <dbReference type="ARBA" id="ARBA00022606"/>
    </source>
</evidence>
<feature type="transmembrane region" description="Helical" evidence="10">
    <location>
        <begin position="65"/>
        <end position="91"/>
    </location>
</feature>
<accession>E2B448</accession>
<dbReference type="AlphaFoldDB" id="E2B448"/>
<dbReference type="GO" id="GO:0005549">
    <property type="term" value="F:odorant binding"/>
    <property type="evidence" value="ECO:0007669"/>
    <property type="project" value="InterPro"/>
</dbReference>
<feature type="chain" id="PRO_5003157348" evidence="11">
    <location>
        <begin position="26"/>
        <end position="196"/>
    </location>
</feature>
<evidence type="ECO:0000256" key="7">
    <source>
        <dbReference type="ARBA" id="ARBA00023136"/>
    </source>
</evidence>
<dbReference type="GO" id="GO:0007165">
    <property type="term" value="P:signal transduction"/>
    <property type="evidence" value="ECO:0007669"/>
    <property type="project" value="UniProtKB-KW"/>
</dbReference>
<evidence type="ECO:0000313" key="12">
    <source>
        <dbReference type="EMBL" id="EFN89562.1"/>
    </source>
</evidence>
<dbReference type="InParanoid" id="E2B448"/>
<dbReference type="GO" id="GO:0005886">
    <property type="term" value="C:plasma membrane"/>
    <property type="evidence" value="ECO:0007669"/>
    <property type="project" value="UniProtKB-SubCell"/>
</dbReference>
<reference evidence="12 13" key="1">
    <citation type="journal article" date="2010" name="Science">
        <title>Genomic comparison of the ants Camponotus floridanus and Harpegnathos saltator.</title>
        <authorList>
            <person name="Bonasio R."/>
            <person name="Zhang G."/>
            <person name="Ye C."/>
            <person name="Mutti N.S."/>
            <person name="Fang X."/>
            <person name="Qin N."/>
            <person name="Donahue G."/>
            <person name="Yang P."/>
            <person name="Li Q."/>
            <person name="Li C."/>
            <person name="Zhang P."/>
            <person name="Huang Z."/>
            <person name="Berger S.L."/>
            <person name="Reinberg D."/>
            <person name="Wang J."/>
            <person name="Liebig J."/>
        </authorList>
    </citation>
    <scope>NUCLEOTIDE SEQUENCE [LARGE SCALE GENOMIC DNA]</scope>
    <source>
        <strain evidence="12 13">R22 G/1</strain>
    </source>
</reference>
<evidence type="ECO:0000256" key="8">
    <source>
        <dbReference type="ARBA" id="ARBA00023170"/>
    </source>
</evidence>
<dbReference type="EMBL" id="GL445463">
    <property type="protein sequence ID" value="EFN89562.1"/>
    <property type="molecule type" value="Genomic_DNA"/>
</dbReference>
<name>E2B448_HARSA</name>
<evidence type="ECO:0000256" key="5">
    <source>
        <dbReference type="ARBA" id="ARBA00022725"/>
    </source>
</evidence>
<dbReference type="FunCoup" id="E2B448">
    <property type="interactions" value="4"/>
</dbReference>
<dbReference type="GO" id="GO:0004984">
    <property type="term" value="F:olfactory receptor activity"/>
    <property type="evidence" value="ECO:0007669"/>
    <property type="project" value="InterPro"/>
</dbReference>
<dbReference type="OMA" id="NWHLASS"/>
<sequence length="196" mass="22452">MSFIHKGGDSLFLAIMLHVCGQVQLLRVEFVNFGVESSNPSEEFSKILTRHQHLLDQASLLADTISFVLMVQLLISCVLICIIGFQLILALKVGDMIMIFKTLTVQTTLLTQMFAYSYVGDYMKYQIEEIAHAIFSSNWYWLSFKLMRNILFVIVRSQQPIQLMAGKFLVVNMQTFMSIIKTSLSYLSVLRVMVEM</sequence>
<evidence type="ECO:0000256" key="9">
    <source>
        <dbReference type="ARBA" id="ARBA00023224"/>
    </source>
</evidence>